<dbReference type="Proteomes" id="UP000308038">
    <property type="component" value="Unassembled WGS sequence"/>
</dbReference>
<dbReference type="EMBL" id="SSTI01000008">
    <property type="protein sequence ID" value="THG39263.1"/>
    <property type="molecule type" value="Genomic_DNA"/>
</dbReference>
<protein>
    <submittedName>
        <fullName evidence="1">Uncharacterized protein</fullName>
    </submittedName>
</protein>
<evidence type="ECO:0000313" key="1">
    <source>
        <dbReference type="EMBL" id="THG39263.1"/>
    </source>
</evidence>
<keyword evidence="2" id="KW-1185">Reference proteome</keyword>
<dbReference type="RefSeq" id="WP_125945507.1">
    <property type="nucleotide sequence ID" value="NZ_SSTI01000008.1"/>
</dbReference>
<sequence length="64" mass="6519">MSSIVAKPLVVLGALCFVPLAVSVAAGGRLMRGQWRGLGRDAVAVARATTAATRATLGALADRR</sequence>
<name>A0ABY2QI65_9SPHN</name>
<gene>
    <name evidence="1" type="ORF">E5988_11205</name>
</gene>
<proteinExistence type="predicted"/>
<comment type="caution">
    <text evidence="1">The sequence shown here is derived from an EMBL/GenBank/DDBJ whole genome shotgun (WGS) entry which is preliminary data.</text>
</comment>
<evidence type="ECO:0000313" key="2">
    <source>
        <dbReference type="Proteomes" id="UP000308038"/>
    </source>
</evidence>
<reference evidence="1 2" key="1">
    <citation type="submission" date="2019-04" db="EMBL/GenBank/DDBJ databases">
        <title>Microbes associate with the intestines of laboratory mice.</title>
        <authorList>
            <person name="Navarre W."/>
            <person name="Wong E."/>
            <person name="Huang K.C."/>
            <person name="Tropini C."/>
            <person name="Ng K."/>
            <person name="Yu B."/>
        </authorList>
    </citation>
    <scope>NUCLEOTIDE SEQUENCE [LARGE SCALE GENOMIC DNA]</scope>
    <source>
        <strain evidence="1 2">NM83_B4-11</strain>
    </source>
</reference>
<organism evidence="1 2">
    <name type="scientific">Sphingomonas olei</name>
    <dbReference type="NCBI Taxonomy" id="1886787"/>
    <lineage>
        <taxon>Bacteria</taxon>
        <taxon>Pseudomonadati</taxon>
        <taxon>Pseudomonadota</taxon>
        <taxon>Alphaproteobacteria</taxon>
        <taxon>Sphingomonadales</taxon>
        <taxon>Sphingomonadaceae</taxon>
        <taxon>Sphingomonas</taxon>
    </lineage>
</organism>
<accession>A0ABY2QI65</accession>